<dbReference type="GeneID" id="113500100"/>
<dbReference type="Pfam" id="PF10545">
    <property type="entry name" value="MADF_DNA_bdg"/>
    <property type="match status" value="1"/>
</dbReference>
<dbReference type="GO" id="GO:0003677">
    <property type="term" value="F:DNA binding"/>
    <property type="evidence" value="ECO:0007669"/>
    <property type="project" value="InterPro"/>
</dbReference>
<protein>
    <submittedName>
        <fullName evidence="4">Uncharacterized protein LOC113500100</fullName>
    </submittedName>
</protein>
<dbReference type="InterPro" id="IPR039353">
    <property type="entry name" value="TF_Adf1"/>
</dbReference>
<dbReference type="PANTHER" id="PTHR12243:SF60">
    <property type="entry name" value="SI:CH211-15D5.12-RELATED"/>
    <property type="match status" value="1"/>
</dbReference>
<dbReference type="Pfam" id="PF02944">
    <property type="entry name" value="BESS"/>
    <property type="match status" value="1"/>
</dbReference>
<keyword evidence="3" id="KW-1185">Reference proteome</keyword>
<dbReference type="PANTHER" id="PTHR12243">
    <property type="entry name" value="MADF DOMAIN TRANSCRIPTION FACTOR"/>
    <property type="match status" value="1"/>
</dbReference>
<dbReference type="Proteomes" id="UP000322000">
    <property type="component" value="Chromosome 13"/>
</dbReference>
<dbReference type="AlphaFoldDB" id="A0A7E5W8P0"/>
<reference evidence="4" key="1">
    <citation type="submission" date="2025-08" db="UniProtKB">
        <authorList>
            <consortium name="RefSeq"/>
        </authorList>
    </citation>
    <scope>IDENTIFICATION</scope>
</reference>
<evidence type="ECO:0000313" key="4">
    <source>
        <dbReference type="RefSeq" id="XP_026736576.1"/>
    </source>
</evidence>
<accession>A0A7E5W8P0</accession>
<dbReference type="OrthoDB" id="5984255at2759"/>
<dbReference type="PROSITE" id="PS51029">
    <property type="entry name" value="MADF"/>
    <property type="match status" value="1"/>
</dbReference>
<feature type="domain" description="MADF" evidence="2">
    <location>
        <begin position="10"/>
        <end position="99"/>
    </location>
</feature>
<evidence type="ECO:0000313" key="3">
    <source>
        <dbReference type="Proteomes" id="UP000322000"/>
    </source>
</evidence>
<dbReference type="InterPro" id="IPR004210">
    <property type="entry name" value="BESS_motif"/>
</dbReference>
<feature type="region of interest" description="Disordered" evidence="1">
    <location>
        <begin position="101"/>
        <end position="130"/>
    </location>
</feature>
<dbReference type="GO" id="GO:0006357">
    <property type="term" value="P:regulation of transcription by RNA polymerase II"/>
    <property type="evidence" value="ECO:0007669"/>
    <property type="project" value="TreeGrafter"/>
</dbReference>
<evidence type="ECO:0000259" key="2">
    <source>
        <dbReference type="PROSITE" id="PS51029"/>
    </source>
</evidence>
<dbReference type="GO" id="GO:0005634">
    <property type="term" value="C:nucleus"/>
    <property type="evidence" value="ECO:0007669"/>
    <property type="project" value="TreeGrafter"/>
</dbReference>
<evidence type="ECO:0000256" key="1">
    <source>
        <dbReference type="SAM" id="MobiDB-lite"/>
    </source>
</evidence>
<dbReference type="KEGG" id="tnl:113500100"/>
<dbReference type="RefSeq" id="XP_026736576.1">
    <property type="nucleotide sequence ID" value="XM_026880775.1"/>
</dbReference>
<gene>
    <name evidence="4" type="primary">LOC113500100</name>
</gene>
<sequence length="248" mass="28384">MRDDYDFNIKFCELVASCSVIYDHDRPDYLNRHVQEQAWQAIAKKLKENVNDCKERWKNIRNRYCKYRKSLLNSSNSGAKTVREYYLAPHLHFLDKYLKSRRPKSRQPADNVSESDVDNEESNMSPFRSPSSEMICVPGLIHSPLSTPSSPKTKVALTDVSLTDVNQSFDYFPTKRIKVGNANEVIDEDLSFLHSLLSDIKASMNPSQKRKFKIGVMQLAESILEGSASARTSEQDAATFLSKYEVNE</sequence>
<dbReference type="SMART" id="SM00595">
    <property type="entry name" value="MADF"/>
    <property type="match status" value="1"/>
</dbReference>
<dbReference type="InterPro" id="IPR006578">
    <property type="entry name" value="MADF-dom"/>
</dbReference>
<dbReference type="FunCoup" id="A0A7E5W8P0">
    <property type="interactions" value="17"/>
</dbReference>
<name>A0A7E5W8P0_TRINI</name>
<proteinExistence type="predicted"/>
<organism evidence="3 4">
    <name type="scientific">Trichoplusia ni</name>
    <name type="common">Cabbage looper</name>
    <dbReference type="NCBI Taxonomy" id="7111"/>
    <lineage>
        <taxon>Eukaryota</taxon>
        <taxon>Metazoa</taxon>
        <taxon>Ecdysozoa</taxon>
        <taxon>Arthropoda</taxon>
        <taxon>Hexapoda</taxon>
        <taxon>Insecta</taxon>
        <taxon>Pterygota</taxon>
        <taxon>Neoptera</taxon>
        <taxon>Endopterygota</taxon>
        <taxon>Lepidoptera</taxon>
        <taxon>Glossata</taxon>
        <taxon>Ditrysia</taxon>
        <taxon>Noctuoidea</taxon>
        <taxon>Noctuidae</taxon>
        <taxon>Plusiinae</taxon>
        <taxon>Trichoplusia</taxon>
    </lineage>
</organism>
<dbReference type="GO" id="GO:0005667">
    <property type="term" value="C:transcription regulator complex"/>
    <property type="evidence" value="ECO:0007669"/>
    <property type="project" value="TreeGrafter"/>
</dbReference>
<dbReference type="InParanoid" id="A0A7E5W8P0"/>